<dbReference type="Pfam" id="PF04397">
    <property type="entry name" value="LytTR"/>
    <property type="match status" value="1"/>
</dbReference>
<reference evidence="4" key="2">
    <citation type="submission" date="2024-05" db="EMBL/GenBank/DDBJ databases">
        <title>Rhodohalobacter halophilus gen. nov., sp. nov., a moderately halophilic member of the family Balneolaceae.</title>
        <authorList>
            <person name="Xia J."/>
        </authorList>
    </citation>
    <scope>NUCLEOTIDE SEQUENCE</scope>
    <source>
        <strain evidence="4">WB101</strain>
    </source>
</reference>
<feature type="domain" description="Response regulatory" evidence="2">
    <location>
        <begin position="2"/>
        <end position="113"/>
    </location>
</feature>
<keyword evidence="1" id="KW-0597">Phosphoprotein</keyword>
<dbReference type="InterPro" id="IPR011006">
    <property type="entry name" value="CheY-like_superfamily"/>
</dbReference>
<evidence type="ECO:0000259" key="2">
    <source>
        <dbReference type="PROSITE" id="PS50110"/>
    </source>
</evidence>
<evidence type="ECO:0000313" key="4">
    <source>
        <dbReference type="EMBL" id="MCG2588422.1"/>
    </source>
</evidence>
<dbReference type="RefSeq" id="WP_237853264.1">
    <property type="nucleotide sequence ID" value="NZ_JAKLWS010000007.1"/>
</dbReference>
<dbReference type="Proteomes" id="UP001165366">
    <property type="component" value="Unassembled WGS sequence"/>
</dbReference>
<sequence>MKCIIIDDEKIARAALKKLCEKVDFLESVAEFNNPLEAIDFLNKEEIDLVFLDIHMPDFSGFDFLSSVKNVPEVIITTSDDNFGVQAFEYDVSDYILKPVSTPRFIKAVNKVRDERMSAERNEPDSKEKHIFINVNSRLVRLNYDDILFMEARGDYVQIQTPQKKHLVHATMKRFAEKLPPNRFVQVHRSYIVNINKIVDIEDNSILIAEEIIPISRSNKDELLNRLNTI</sequence>
<dbReference type="Gene3D" id="2.40.50.1020">
    <property type="entry name" value="LytTr DNA-binding domain"/>
    <property type="match status" value="1"/>
</dbReference>
<evidence type="ECO:0000313" key="5">
    <source>
        <dbReference type="Proteomes" id="UP001165366"/>
    </source>
</evidence>
<dbReference type="GO" id="GO:0003677">
    <property type="term" value="F:DNA binding"/>
    <property type="evidence" value="ECO:0007669"/>
    <property type="project" value="UniProtKB-KW"/>
</dbReference>
<dbReference type="EMBL" id="JAKLWS010000007">
    <property type="protein sequence ID" value="MCG2588422.1"/>
    <property type="molecule type" value="Genomic_DNA"/>
</dbReference>
<protein>
    <submittedName>
        <fullName evidence="4">LytTR family DNA-binding domain-containing protein</fullName>
    </submittedName>
</protein>
<dbReference type="PROSITE" id="PS50930">
    <property type="entry name" value="HTH_LYTTR"/>
    <property type="match status" value="1"/>
</dbReference>
<dbReference type="PANTHER" id="PTHR37299:SF1">
    <property type="entry name" value="STAGE 0 SPORULATION PROTEIN A HOMOLOG"/>
    <property type="match status" value="1"/>
</dbReference>
<dbReference type="InterPro" id="IPR046947">
    <property type="entry name" value="LytR-like"/>
</dbReference>
<feature type="domain" description="HTH LytTR-type" evidence="3">
    <location>
        <begin position="131"/>
        <end position="229"/>
    </location>
</feature>
<dbReference type="InterPro" id="IPR001789">
    <property type="entry name" value="Sig_transdc_resp-reg_receiver"/>
</dbReference>
<gene>
    <name evidence="4" type="ORF">L6773_07600</name>
</gene>
<accession>A0ABS9KC44</accession>
<reference evidence="4" key="1">
    <citation type="submission" date="2022-01" db="EMBL/GenBank/DDBJ databases">
        <authorList>
            <person name="Wang Y."/>
        </authorList>
    </citation>
    <scope>NUCLEOTIDE SEQUENCE</scope>
    <source>
        <strain evidence="4">WB101</strain>
    </source>
</reference>
<proteinExistence type="predicted"/>
<name>A0ABS9KC44_9BACT</name>
<dbReference type="SUPFAM" id="SSF52172">
    <property type="entry name" value="CheY-like"/>
    <property type="match status" value="1"/>
</dbReference>
<dbReference type="PROSITE" id="PS50110">
    <property type="entry name" value="RESPONSE_REGULATORY"/>
    <property type="match status" value="1"/>
</dbReference>
<feature type="modified residue" description="4-aspartylphosphate" evidence="1">
    <location>
        <position position="53"/>
    </location>
</feature>
<dbReference type="Gene3D" id="3.40.50.2300">
    <property type="match status" value="1"/>
</dbReference>
<dbReference type="Pfam" id="PF00072">
    <property type="entry name" value="Response_reg"/>
    <property type="match status" value="1"/>
</dbReference>
<keyword evidence="4" id="KW-0238">DNA-binding</keyword>
<evidence type="ECO:0000256" key="1">
    <source>
        <dbReference type="PROSITE-ProRule" id="PRU00169"/>
    </source>
</evidence>
<dbReference type="SMART" id="SM00448">
    <property type="entry name" value="REC"/>
    <property type="match status" value="1"/>
</dbReference>
<organism evidence="4 5">
    <name type="scientific">Rhodohalobacter sulfatireducens</name>
    <dbReference type="NCBI Taxonomy" id="2911366"/>
    <lineage>
        <taxon>Bacteria</taxon>
        <taxon>Pseudomonadati</taxon>
        <taxon>Balneolota</taxon>
        <taxon>Balneolia</taxon>
        <taxon>Balneolales</taxon>
        <taxon>Balneolaceae</taxon>
        <taxon>Rhodohalobacter</taxon>
    </lineage>
</organism>
<comment type="caution">
    <text evidence="4">The sequence shown here is derived from an EMBL/GenBank/DDBJ whole genome shotgun (WGS) entry which is preliminary data.</text>
</comment>
<keyword evidence="5" id="KW-1185">Reference proteome</keyword>
<dbReference type="PANTHER" id="PTHR37299">
    <property type="entry name" value="TRANSCRIPTIONAL REGULATOR-RELATED"/>
    <property type="match status" value="1"/>
</dbReference>
<dbReference type="InterPro" id="IPR007492">
    <property type="entry name" value="LytTR_DNA-bd_dom"/>
</dbReference>
<dbReference type="SMART" id="SM00850">
    <property type="entry name" value="LytTR"/>
    <property type="match status" value="1"/>
</dbReference>
<evidence type="ECO:0000259" key="3">
    <source>
        <dbReference type="PROSITE" id="PS50930"/>
    </source>
</evidence>